<sequence length="478" mass="50788">MSNQFDVIVIGGGPGGYIAAIRAAQLGKSVACVEKWKNPNGETVLGGTCLNVGCIPSKALLASSETFEHTAHHLAEHGITVNGEVQLDLAKMLARKDGIVSKMTKGIEFLFRKNKVTWLKGHAQFTARNSAGNYQIEVSGEGAAQTITAQHVIIATGSKARHLPNIPIDNRIIADNEGALSFDSVPKKLAVIGAGVIGLELGSVWRRLGAQVTVLEAAPSFLAAADDGVAKEASKQFAKQGLAIHLGVKIGDVKTTQQGVSIAYTDKEGKAQTLVADRLIVSVGRVPNTDGLGLEKIGLAVNERGMIEVDDQCRTQLPNLYAIGDVVRGPMLAHKAEDEGVMVAEVIDGQKPHIDYNCVPWVIYTAPEIAWVGKTEQQLKQEGRAYKAGQFPFAANGRALGMAKAEGFVKMLADAKTDEILGVHIVSSAASDLIAEAVVAMEFKAASEDIGRICHPHPSLSEVMRETALAVEKRALNM</sequence>
<evidence type="ECO:0000256" key="1">
    <source>
        <dbReference type="ARBA" id="ARBA00004496"/>
    </source>
</evidence>
<feature type="binding site" evidence="14">
    <location>
        <position position="58"/>
    </location>
    <ligand>
        <name>FAD</name>
        <dbReference type="ChEBI" id="CHEBI:57692"/>
    </ligand>
</feature>
<comment type="subcellular location">
    <subcellularLocation>
        <location evidence="1">Cytoplasm</location>
    </subcellularLocation>
</comment>
<evidence type="ECO:0000256" key="6">
    <source>
        <dbReference type="ARBA" id="ARBA00022630"/>
    </source>
</evidence>
<dbReference type="RefSeq" id="WP_045362260.1">
    <property type="nucleotide sequence ID" value="NZ_AP018150.1"/>
</dbReference>
<feature type="disulfide bond" description="Redox-active" evidence="15">
    <location>
        <begin position="49"/>
        <end position="54"/>
    </location>
</feature>
<dbReference type="PIRSF" id="PIRSF000350">
    <property type="entry name" value="Mercury_reductase_MerA"/>
    <property type="match status" value="1"/>
</dbReference>
<dbReference type="FunFam" id="3.30.390.30:FF:000001">
    <property type="entry name" value="Dihydrolipoyl dehydrogenase"/>
    <property type="match status" value="1"/>
</dbReference>
<dbReference type="PROSITE" id="PS00076">
    <property type="entry name" value="PYRIDINE_REDOX_1"/>
    <property type="match status" value="1"/>
</dbReference>
<accession>A0A2Z6EUV5</accession>
<evidence type="ECO:0000256" key="7">
    <source>
        <dbReference type="ARBA" id="ARBA00022827"/>
    </source>
</evidence>
<evidence type="ECO:0000256" key="9">
    <source>
        <dbReference type="ARBA" id="ARBA00023027"/>
    </source>
</evidence>
<gene>
    <name evidence="17" type="ORF">MCB1EB_1092</name>
</gene>
<dbReference type="SUPFAM" id="SSF51905">
    <property type="entry name" value="FAD/NAD(P)-binding domain"/>
    <property type="match status" value="1"/>
</dbReference>
<dbReference type="GO" id="GO:0050660">
    <property type="term" value="F:flavin adenine dinucleotide binding"/>
    <property type="evidence" value="ECO:0007669"/>
    <property type="project" value="InterPro"/>
</dbReference>
<evidence type="ECO:0000256" key="12">
    <source>
        <dbReference type="ARBA" id="ARBA00049187"/>
    </source>
</evidence>
<dbReference type="KEGG" id="mcys:MCB1EB_1092"/>
<evidence type="ECO:0000313" key="18">
    <source>
        <dbReference type="Proteomes" id="UP000282597"/>
    </source>
</evidence>
<keyword evidence="11 16" id="KW-0676">Redox-active center</keyword>
<dbReference type="InterPro" id="IPR036188">
    <property type="entry name" value="FAD/NAD-bd_sf"/>
</dbReference>
<organism evidence="17 18">
    <name type="scientific">Mycoavidus cysteinexigens</name>
    <dbReference type="NCBI Taxonomy" id="1553431"/>
    <lineage>
        <taxon>Bacteria</taxon>
        <taxon>Pseudomonadati</taxon>
        <taxon>Pseudomonadota</taxon>
        <taxon>Betaproteobacteria</taxon>
        <taxon>Burkholderiales</taxon>
        <taxon>Burkholderiaceae</taxon>
        <taxon>Mycoavidus</taxon>
    </lineage>
</organism>
<feature type="binding site" evidence="14">
    <location>
        <position position="284"/>
    </location>
    <ligand>
        <name>NAD(+)</name>
        <dbReference type="ChEBI" id="CHEBI:57540"/>
    </ligand>
</feature>
<dbReference type="InterPro" id="IPR004099">
    <property type="entry name" value="Pyr_nucl-diS_OxRdtase_dimer"/>
</dbReference>
<feature type="binding site" evidence="14">
    <location>
        <begin position="156"/>
        <end position="158"/>
    </location>
    <ligand>
        <name>FAD</name>
        <dbReference type="ChEBI" id="CHEBI:57692"/>
    </ligand>
</feature>
<comment type="catalytic activity">
    <reaction evidence="12 16">
        <text>N(6)-[(R)-dihydrolipoyl]-L-lysyl-[protein] + NAD(+) = N(6)-[(R)-lipoyl]-L-lysyl-[protein] + NADH + H(+)</text>
        <dbReference type="Rhea" id="RHEA:15045"/>
        <dbReference type="Rhea" id="RHEA-COMP:10474"/>
        <dbReference type="Rhea" id="RHEA-COMP:10475"/>
        <dbReference type="ChEBI" id="CHEBI:15378"/>
        <dbReference type="ChEBI" id="CHEBI:57540"/>
        <dbReference type="ChEBI" id="CHEBI:57945"/>
        <dbReference type="ChEBI" id="CHEBI:83099"/>
        <dbReference type="ChEBI" id="CHEBI:83100"/>
        <dbReference type="EC" id="1.8.1.4"/>
    </reaction>
</comment>
<keyword evidence="6 16" id="KW-0285">Flavoprotein</keyword>
<dbReference type="Pfam" id="PF07992">
    <property type="entry name" value="Pyr_redox_2"/>
    <property type="match status" value="1"/>
</dbReference>
<dbReference type="PRINTS" id="PR00368">
    <property type="entry name" value="FADPNR"/>
</dbReference>
<dbReference type="InterPro" id="IPR001100">
    <property type="entry name" value="Pyr_nuc-diS_OxRdtase"/>
</dbReference>
<evidence type="ECO:0000256" key="16">
    <source>
        <dbReference type="RuleBase" id="RU003692"/>
    </source>
</evidence>
<protein>
    <recommendedName>
        <fullName evidence="4 16">Dihydrolipoyl dehydrogenase</fullName>
        <ecNumber evidence="3 16">1.8.1.4</ecNumber>
    </recommendedName>
</protein>
<comment type="similarity">
    <text evidence="2 16">Belongs to the class-I pyridine nucleotide-disulfide oxidoreductase family.</text>
</comment>
<dbReference type="EC" id="1.8.1.4" evidence="3 16"/>
<dbReference type="Proteomes" id="UP000282597">
    <property type="component" value="Chromosome"/>
</dbReference>
<dbReference type="GO" id="GO:0004148">
    <property type="term" value="F:dihydrolipoyl dehydrogenase (NADH) activity"/>
    <property type="evidence" value="ECO:0007669"/>
    <property type="project" value="UniProtKB-EC"/>
</dbReference>
<dbReference type="InterPro" id="IPR050151">
    <property type="entry name" value="Class-I_Pyr_Nuc-Dis_Oxidored"/>
</dbReference>
<evidence type="ECO:0000256" key="10">
    <source>
        <dbReference type="ARBA" id="ARBA00023157"/>
    </source>
</evidence>
<evidence type="ECO:0000256" key="11">
    <source>
        <dbReference type="ARBA" id="ARBA00023284"/>
    </source>
</evidence>
<name>A0A2Z6EUV5_9BURK</name>
<feature type="binding site" evidence="14">
    <location>
        <begin position="331"/>
        <end position="334"/>
    </location>
    <ligand>
        <name>FAD</name>
        <dbReference type="ChEBI" id="CHEBI:57692"/>
    </ligand>
</feature>
<feature type="active site" description="Proton acceptor" evidence="13">
    <location>
        <position position="457"/>
    </location>
</feature>
<dbReference type="InterPro" id="IPR016156">
    <property type="entry name" value="FAD/NAD-linked_Rdtase_dimer_sf"/>
</dbReference>
<dbReference type="NCBIfam" id="TIGR01350">
    <property type="entry name" value="lipoamide_DH"/>
    <property type="match status" value="1"/>
</dbReference>
<dbReference type="PRINTS" id="PR00411">
    <property type="entry name" value="PNDRDTASEI"/>
</dbReference>
<evidence type="ECO:0000256" key="15">
    <source>
        <dbReference type="PIRSR" id="PIRSR000350-4"/>
    </source>
</evidence>
<dbReference type="EMBL" id="AP018150">
    <property type="protein sequence ID" value="BBE09253.1"/>
    <property type="molecule type" value="Genomic_DNA"/>
</dbReference>
<dbReference type="GO" id="GO:0005737">
    <property type="term" value="C:cytoplasm"/>
    <property type="evidence" value="ECO:0007669"/>
    <property type="project" value="UniProtKB-SubCell"/>
</dbReference>
<keyword evidence="8 16" id="KW-0560">Oxidoreductase</keyword>
<dbReference type="AlphaFoldDB" id="A0A2Z6EUV5"/>
<keyword evidence="14" id="KW-0547">Nucleotide-binding</keyword>
<evidence type="ECO:0000256" key="5">
    <source>
        <dbReference type="ARBA" id="ARBA00022490"/>
    </source>
</evidence>
<feature type="binding site" evidence="14">
    <location>
        <begin position="193"/>
        <end position="200"/>
    </location>
    <ligand>
        <name>NAD(+)</name>
        <dbReference type="ChEBI" id="CHEBI:57540"/>
    </ligand>
</feature>
<keyword evidence="7 14" id="KW-0274">FAD</keyword>
<dbReference type="InterPro" id="IPR012999">
    <property type="entry name" value="Pyr_OxRdtase_I_AS"/>
</dbReference>
<dbReference type="GO" id="GO:0006103">
    <property type="term" value="P:2-oxoglutarate metabolic process"/>
    <property type="evidence" value="ECO:0007669"/>
    <property type="project" value="TreeGrafter"/>
</dbReference>
<keyword evidence="18" id="KW-1185">Reference proteome</keyword>
<dbReference type="Gene3D" id="3.30.390.30">
    <property type="match status" value="1"/>
</dbReference>
<dbReference type="InterPro" id="IPR023753">
    <property type="entry name" value="FAD/NAD-binding_dom"/>
</dbReference>
<evidence type="ECO:0000256" key="3">
    <source>
        <dbReference type="ARBA" id="ARBA00012608"/>
    </source>
</evidence>
<dbReference type="InterPro" id="IPR006258">
    <property type="entry name" value="Lipoamide_DH"/>
</dbReference>
<keyword evidence="5" id="KW-0963">Cytoplasm</keyword>
<reference evidence="17 18" key="1">
    <citation type="journal article" date="2018" name="Microbes Environ.">
        <title>Comparative Genomic Insights into Endofungal Lifestyles of Two Bacterial Endosymbionts, Mycoavidus cysteinexigens and Burkholderia rhizoxinica.</title>
        <authorList>
            <person name="Sharmin D."/>
            <person name="Guo Y."/>
            <person name="Nishizawa T."/>
            <person name="Ohshima S."/>
            <person name="Sato Y."/>
            <person name="Takashima Y."/>
            <person name="Narisawa K."/>
            <person name="Ohta H."/>
        </authorList>
    </citation>
    <scope>NUCLEOTIDE SEQUENCE [LARGE SCALE GENOMIC DNA]</scope>
    <source>
        <strain evidence="17 18">B1-EB</strain>
    </source>
</reference>
<dbReference type="PANTHER" id="PTHR22912">
    <property type="entry name" value="DISULFIDE OXIDOREDUCTASE"/>
    <property type="match status" value="1"/>
</dbReference>
<dbReference type="SUPFAM" id="SSF55424">
    <property type="entry name" value="FAD/NAD-linked reductases, dimerisation (C-terminal) domain"/>
    <property type="match status" value="1"/>
</dbReference>
<comment type="cofactor">
    <cofactor evidence="14 16">
        <name>FAD</name>
        <dbReference type="ChEBI" id="CHEBI:57692"/>
    </cofactor>
    <text evidence="14 16">Binds 1 FAD per subunit.</text>
</comment>
<evidence type="ECO:0000256" key="8">
    <source>
        <dbReference type="ARBA" id="ARBA00023002"/>
    </source>
</evidence>
<comment type="miscellaneous">
    <text evidence="16">The active site is a redox-active disulfide bond.</text>
</comment>
<feature type="binding site" evidence="14">
    <location>
        <position position="325"/>
    </location>
    <ligand>
        <name>FAD</name>
        <dbReference type="ChEBI" id="CHEBI:57692"/>
    </ligand>
</feature>
<proteinExistence type="inferred from homology"/>
<evidence type="ECO:0000256" key="4">
    <source>
        <dbReference type="ARBA" id="ARBA00016961"/>
    </source>
</evidence>
<feature type="binding site" evidence="14">
    <location>
        <position position="216"/>
    </location>
    <ligand>
        <name>NAD(+)</name>
        <dbReference type="ChEBI" id="CHEBI:57540"/>
    </ligand>
</feature>
<evidence type="ECO:0000256" key="2">
    <source>
        <dbReference type="ARBA" id="ARBA00007532"/>
    </source>
</evidence>
<dbReference type="Gene3D" id="3.50.50.60">
    <property type="entry name" value="FAD/NAD(P)-binding domain"/>
    <property type="match status" value="2"/>
</dbReference>
<evidence type="ECO:0000256" key="14">
    <source>
        <dbReference type="PIRSR" id="PIRSR000350-3"/>
    </source>
</evidence>
<dbReference type="Pfam" id="PF02852">
    <property type="entry name" value="Pyr_redox_dim"/>
    <property type="match status" value="1"/>
</dbReference>
<keyword evidence="9 14" id="KW-0520">NAD</keyword>
<evidence type="ECO:0000256" key="13">
    <source>
        <dbReference type="PIRSR" id="PIRSR000350-2"/>
    </source>
</evidence>
<keyword evidence="10" id="KW-1015">Disulfide bond</keyword>
<evidence type="ECO:0000313" key="17">
    <source>
        <dbReference type="EMBL" id="BBE09253.1"/>
    </source>
</evidence>
<dbReference type="PANTHER" id="PTHR22912:SF224">
    <property type="entry name" value="DIHYDROLIPOYL DEHYDROGENASE"/>
    <property type="match status" value="1"/>
</dbReference>